<comment type="subcellular location">
    <subcellularLocation>
        <location evidence="1">Periplasm</location>
    </subcellularLocation>
</comment>
<dbReference type="UniPathway" id="UPA00286"/>
<protein>
    <submittedName>
        <fullName evidence="10">Alginate O-acetyltransferase complex protein AlgJ</fullName>
    </submittedName>
</protein>
<proteinExistence type="predicted"/>
<keyword evidence="6" id="KW-0016">Alginate biosynthesis</keyword>
<dbReference type="Pfam" id="PF16822">
    <property type="entry name" value="ALGX"/>
    <property type="match status" value="1"/>
</dbReference>
<dbReference type="EMBL" id="VNHQ01000013">
    <property type="protein sequence ID" value="TYP63585.1"/>
    <property type="molecule type" value="Genomic_DNA"/>
</dbReference>
<evidence type="ECO:0000259" key="9">
    <source>
        <dbReference type="Pfam" id="PF16822"/>
    </source>
</evidence>
<evidence type="ECO:0000313" key="10">
    <source>
        <dbReference type="EMBL" id="TYP63585.1"/>
    </source>
</evidence>
<evidence type="ECO:0000256" key="7">
    <source>
        <dbReference type="ARBA" id="ARBA00023315"/>
    </source>
</evidence>
<gene>
    <name evidence="10" type="ORF">A9A72_123360</name>
</gene>
<evidence type="ECO:0000256" key="3">
    <source>
        <dbReference type="ARBA" id="ARBA00022679"/>
    </source>
</evidence>
<sequence>MTTPSLPSSPAPVPPSELSVRLSPLAGVVLVLFFVCGLLSCMWAVYTGRVDLIEGRPSWDALLHGEVTHRIADELANVPFPEQAARLERAASWLLIDDLGPRVREGCDGWLYIADELKVHPEADANAAAKAEQVHAVSKYLASRGIELIVAIVPDKSRIASEALCGIPRPARFETRIQDWTAQLAGVRTLDLTPALAAQGPEAFLRTDTHWSEAGAQAAAAALAAAVQQTDVSPSPAKTLVGHPGELQPRPGDLPRLAGLDWLPHALQPEQEEVRPTRFETQAEASNTFSEDDLFGDAQLPNIALIGTSFSQNSNFPAFLEKALGAAVGNFAKEGGEFAGAATRYFASRDFSETPPELVIWEIPERDIQTPQAGAILPE</sequence>
<dbReference type="OrthoDB" id="8717445at2"/>
<name>A0A5S5B986_STUST</name>
<evidence type="ECO:0000256" key="8">
    <source>
        <dbReference type="SAM" id="Phobius"/>
    </source>
</evidence>
<dbReference type="GO" id="GO:0042597">
    <property type="term" value="C:periplasmic space"/>
    <property type="evidence" value="ECO:0007669"/>
    <property type="project" value="UniProtKB-SubCell"/>
</dbReference>
<dbReference type="Proteomes" id="UP000324282">
    <property type="component" value="Unassembled WGS sequence"/>
</dbReference>
<dbReference type="GO" id="GO:0016746">
    <property type="term" value="F:acyltransferase activity"/>
    <property type="evidence" value="ECO:0007669"/>
    <property type="project" value="UniProtKB-KW"/>
</dbReference>
<reference evidence="10 11" key="1">
    <citation type="submission" date="2019-07" db="EMBL/GenBank/DDBJ databases">
        <title>Deep subsurface shale carbon reservoir microbial communities from Ohio and West Virginia, USA.</title>
        <authorList>
            <person name="Wrighton K."/>
        </authorList>
    </citation>
    <scope>NUCLEOTIDE SEQUENCE [LARGE SCALE GENOMIC DNA]</scope>
    <source>
        <strain evidence="10 11">NP_8Ht</strain>
    </source>
</reference>
<organism evidence="10 11">
    <name type="scientific">Stutzerimonas stutzeri</name>
    <name type="common">Pseudomonas stutzeri</name>
    <dbReference type="NCBI Taxonomy" id="316"/>
    <lineage>
        <taxon>Bacteria</taxon>
        <taxon>Pseudomonadati</taxon>
        <taxon>Pseudomonadota</taxon>
        <taxon>Gammaproteobacteria</taxon>
        <taxon>Pseudomonadales</taxon>
        <taxon>Pseudomonadaceae</taxon>
        <taxon>Stutzerimonas</taxon>
    </lineage>
</organism>
<keyword evidence="4" id="KW-0732">Signal</keyword>
<dbReference type="GO" id="GO:0042121">
    <property type="term" value="P:alginic acid biosynthetic process"/>
    <property type="evidence" value="ECO:0007669"/>
    <property type="project" value="UniProtKB-UniPathway"/>
</dbReference>
<keyword evidence="3 10" id="KW-0808">Transferase</keyword>
<evidence type="ECO:0000256" key="5">
    <source>
        <dbReference type="ARBA" id="ARBA00022764"/>
    </source>
</evidence>
<evidence type="ECO:0000313" key="11">
    <source>
        <dbReference type="Proteomes" id="UP000324282"/>
    </source>
</evidence>
<comment type="caution">
    <text evidence="10">The sequence shown here is derived from an EMBL/GenBank/DDBJ whole genome shotgun (WGS) entry which is preliminary data.</text>
</comment>
<evidence type="ECO:0000256" key="4">
    <source>
        <dbReference type="ARBA" id="ARBA00022729"/>
    </source>
</evidence>
<keyword evidence="8" id="KW-1133">Transmembrane helix</keyword>
<comment type="pathway">
    <text evidence="2">Glycan biosynthesis; alginate biosynthesis.</text>
</comment>
<dbReference type="CDD" id="cd14444">
    <property type="entry name" value="AlgX_N_like_1"/>
    <property type="match status" value="1"/>
</dbReference>
<accession>A0A5S5B986</accession>
<evidence type="ECO:0000256" key="1">
    <source>
        <dbReference type="ARBA" id="ARBA00004418"/>
    </source>
</evidence>
<evidence type="ECO:0000256" key="2">
    <source>
        <dbReference type="ARBA" id="ARBA00005182"/>
    </source>
</evidence>
<keyword evidence="7" id="KW-0012">Acyltransferase</keyword>
<feature type="domain" description="AlgX/AlgJ SGNH hydrolase-like" evidence="9">
    <location>
        <begin position="103"/>
        <end position="365"/>
    </location>
</feature>
<keyword evidence="5" id="KW-0574">Periplasm</keyword>
<dbReference type="InterPro" id="IPR031811">
    <property type="entry name" value="ALGX/ALGJ_SGNH-like"/>
</dbReference>
<dbReference type="AlphaFoldDB" id="A0A5S5B986"/>
<evidence type="ECO:0000256" key="6">
    <source>
        <dbReference type="ARBA" id="ARBA00022841"/>
    </source>
</evidence>
<keyword evidence="8" id="KW-0812">Transmembrane</keyword>
<dbReference type="RefSeq" id="WP_148925298.1">
    <property type="nucleotide sequence ID" value="NZ_VNHQ01000013.1"/>
</dbReference>
<feature type="transmembrane region" description="Helical" evidence="8">
    <location>
        <begin position="25"/>
        <end position="46"/>
    </location>
</feature>
<keyword evidence="8" id="KW-0472">Membrane</keyword>